<dbReference type="SUPFAM" id="SSF54909">
    <property type="entry name" value="Dimeric alpha+beta barrel"/>
    <property type="match status" value="1"/>
</dbReference>
<evidence type="ECO:0000256" key="1">
    <source>
        <dbReference type="ARBA" id="ARBA00007689"/>
    </source>
</evidence>
<dbReference type="Proteomes" id="UP000315364">
    <property type="component" value="Chromosome"/>
</dbReference>
<evidence type="ECO:0000259" key="2">
    <source>
        <dbReference type="Pfam" id="PF03795"/>
    </source>
</evidence>
<dbReference type="AlphaFoldDB" id="A0A5B8LSA9"/>
<dbReference type="KEGG" id="dea:FPZ08_10105"/>
<organism evidence="3 4">
    <name type="scientific">Devosia ginsengisoli</name>
    <dbReference type="NCBI Taxonomy" id="400770"/>
    <lineage>
        <taxon>Bacteria</taxon>
        <taxon>Pseudomonadati</taxon>
        <taxon>Pseudomonadota</taxon>
        <taxon>Alphaproteobacteria</taxon>
        <taxon>Hyphomicrobiales</taxon>
        <taxon>Devosiaceae</taxon>
        <taxon>Devosia</taxon>
    </lineage>
</organism>
<dbReference type="Pfam" id="PF03795">
    <property type="entry name" value="YCII"/>
    <property type="match status" value="1"/>
</dbReference>
<dbReference type="PANTHER" id="PTHR35174">
    <property type="entry name" value="BLL7171 PROTEIN-RELATED"/>
    <property type="match status" value="1"/>
</dbReference>
<proteinExistence type="inferred from homology"/>
<dbReference type="RefSeq" id="WP_146289896.1">
    <property type="nucleotide sequence ID" value="NZ_CP042304.1"/>
</dbReference>
<comment type="similarity">
    <text evidence="1">Belongs to the YciI family.</text>
</comment>
<dbReference type="PANTHER" id="PTHR35174:SF3">
    <property type="entry name" value="BLL7171 PROTEIN"/>
    <property type="match status" value="1"/>
</dbReference>
<gene>
    <name evidence="3" type="ORF">FPZ08_10105</name>
</gene>
<protein>
    <submittedName>
        <fullName evidence="3">YciI family protein</fullName>
    </submittedName>
</protein>
<accession>A0A5B8LSA9</accession>
<dbReference type="EMBL" id="CP042304">
    <property type="protein sequence ID" value="QDZ11073.1"/>
    <property type="molecule type" value="Genomic_DNA"/>
</dbReference>
<keyword evidence="4" id="KW-1185">Reference proteome</keyword>
<dbReference type="InterPro" id="IPR011008">
    <property type="entry name" value="Dimeric_a/b-barrel"/>
</dbReference>
<reference evidence="3 4" key="1">
    <citation type="submission" date="2019-07" db="EMBL/GenBank/DDBJ databases">
        <title>Full genome sequence of Devosia sp. Gsoil 520.</title>
        <authorList>
            <person name="Im W.-T."/>
        </authorList>
    </citation>
    <scope>NUCLEOTIDE SEQUENCE [LARGE SCALE GENOMIC DNA]</scope>
    <source>
        <strain evidence="3 4">Gsoil 520</strain>
    </source>
</reference>
<evidence type="ECO:0000313" key="3">
    <source>
        <dbReference type="EMBL" id="QDZ11073.1"/>
    </source>
</evidence>
<evidence type="ECO:0000313" key="4">
    <source>
        <dbReference type="Proteomes" id="UP000315364"/>
    </source>
</evidence>
<name>A0A5B8LSA9_9HYPH</name>
<dbReference type="OrthoDB" id="9807535at2"/>
<feature type="domain" description="YCII-related" evidence="2">
    <location>
        <begin position="1"/>
        <end position="112"/>
    </location>
</feature>
<dbReference type="Gene3D" id="3.30.70.1060">
    <property type="entry name" value="Dimeric alpha+beta barrel"/>
    <property type="match status" value="1"/>
</dbReference>
<sequence>MRYMMIIHHDDEAMAKAPQRELWAEYAAFNEALNKAGEGFSGGLRLSPSKESTVVRSHAGKTDVLDGPYADTREQLAGYFFIDVPGIEQAVEWANRCPSSKHGAIEIRPIVEPKAG</sequence>
<dbReference type="InterPro" id="IPR005545">
    <property type="entry name" value="YCII"/>
</dbReference>